<name>A0ABP8YZD8_9ACTN</name>
<reference evidence="2" key="1">
    <citation type="journal article" date="2019" name="Int. J. Syst. Evol. Microbiol.">
        <title>The Global Catalogue of Microorganisms (GCM) 10K type strain sequencing project: providing services to taxonomists for standard genome sequencing and annotation.</title>
        <authorList>
            <consortium name="The Broad Institute Genomics Platform"/>
            <consortium name="The Broad Institute Genome Sequencing Center for Infectious Disease"/>
            <person name="Wu L."/>
            <person name="Ma J."/>
        </authorList>
    </citation>
    <scope>NUCLEOTIDE SEQUENCE [LARGE SCALE GENOMIC DNA]</scope>
    <source>
        <strain evidence="2">JCM 18077</strain>
    </source>
</reference>
<keyword evidence="2" id="KW-1185">Reference proteome</keyword>
<organism evidence="1 2">
    <name type="scientific">Gordonia alkaliphila</name>
    <dbReference type="NCBI Taxonomy" id="1053547"/>
    <lineage>
        <taxon>Bacteria</taxon>
        <taxon>Bacillati</taxon>
        <taxon>Actinomycetota</taxon>
        <taxon>Actinomycetes</taxon>
        <taxon>Mycobacteriales</taxon>
        <taxon>Gordoniaceae</taxon>
        <taxon>Gordonia</taxon>
    </lineage>
</organism>
<dbReference type="Proteomes" id="UP001500822">
    <property type="component" value="Unassembled WGS sequence"/>
</dbReference>
<evidence type="ECO:0000313" key="2">
    <source>
        <dbReference type="Proteomes" id="UP001500822"/>
    </source>
</evidence>
<protein>
    <submittedName>
        <fullName evidence="1">Uncharacterized protein</fullName>
    </submittedName>
</protein>
<gene>
    <name evidence="1" type="ORF">GCM10023217_07570</name>
</gene>
<sequence>MTQAAIDAEFHATRGIGNRINALAQAELAVAAVDELPADVQERLDRAIAAALDEFGPHHA</sequence>
<dbReference type="EMBL" id="BAABIE010000003">
    <property type="protein sequence ID" value="GAA4741738.1"/>
    <property type="molecule type" value="Genomic_DNA"/>
</dbReference>
<evidence type="ECO:0000313" key="1">
    <source>
        <dbReference type="EMBL" id="GAA4741738.1"/>
    </source>
</evidence>
<proteinExistence type="predicted"/>
<accession>A0ABP8YZD8</accession>
<comment type="caution">
    <text evidence="1">The sequence shown here is derived from an EMBL/GenBank/DDBJ whole genome shotgun (WGS) entry which is preliminary data.</text>
</comment>